<evidence type="ECO:0000256" key="8">
    <source>
        <dbReference type="ARBA" id="ARBA00022848"/>
    </source>
</evidence>
<keyword evidence="12" id="KW-0472">Membrane</keyword>
<dbReference type="AlphaFoldDB" id="E2ASC6"/>
<dbReference type="InterPro" id="IPR036396">
    <property type="entry name" value="Cyt_P450_sf"/>
</dbReference>
<dbReference type="GO" id="GO:0004497">
    <property type="term" value="F:monooxygenase activity"/>
    <property type="evidence" value="ECO:0007669"/>
    <property type="project" value="UniProtKB-KW"/>
</dbReference>
<dbReference type="STRING" id="104421.E2ASC6"/>
<evidence type="ECO:0000256" key="12">
    <source>
        <dbReference type="ARBA" id="ARBA00023136"/>
    </source>
</evidence>
<dbReference type="EMBL" id="GL442284">
    <property type="protein sequence ID" value="EFN63660.1"/>
    <property type="molecule type" value="Genomic_DNA"/>
</dbReference>
<keyword evidence="13" id="KW-0732">Signal</keyword>
<dbReference type="SUPFAM" id="SSF48264">
    <property type="entry name" value="Cytochrome P450"/>
    <property type="match status" value="2"/>
</dbReference>
<dbReference type="InParanoid" id="E2ASC6"/>
<evidence type="ECO:0000256" key="6">
    <source>
        <dbReference type="ARBA" id="ARBA00022723"/>
    </source>
</evidence>
<evidence type="ECO:0000256" key="9">
    <source>
        <dbReference type="ARBA" id="ARBA00023002"/>
    </source>
</evidence>
<dbReference type="GO" id="GO:0020037">
    <property type="term" value="F:heme binding"/>
    <property type="evidence" value="ECO:0007669"/>
    <property type="project" value="InterPro"/>
</dbReference>
<feature type="signal peptide" evidence="13">
    <location>
        <begin position="1"/>
        <end position="16"/>
    </location>
</feature>
<keyword evidence="11" id="KW-0503">Monooxygenase</keyword>
<keyword evidence="15" id="KW-1185">Reference proteome</keyword>
<keyword evidence="10" id="KW-0408">Iron</keyword>
<feature type="chain" id="PRO_5005344266" evidence="13">
    <location>
        <begin position="17"/>
        <end position="193"/>
    </location>
</feature>
<accession>E2ASC6</accession>
<comment type="subcellular location">
    <subcellularLocation>
        <location evidence="3">Endoplasmic reticulum membrane</location>
        <topology evidence="3">Peripheral membrane protein</topology>
    </subcellularLocation>
    <subcellularLocation>
        <location evidence="2">Microsome membrane</location>
        <topology evidence="2">Peripheral membrane protein</topology>
    </subcellularLocation>
</comment>
<evidence type="ECO:0000256" key="1">
    <source>
        <dbReference type="ARBA" id="ARBA00001971"/>
    </source>
</evidence>
<dbReference type="PANTHER" id="PTHR24292">
    <property type="entry name" value="CYTOCHROME P450"/>
    <property type="match status" value="1"/>
</dbReference>
<protein>
    <submittedName>
        <fullName evidence="14">Cytochrome P450 9e2</fullName>
    </submittedName>
</protein>
<keyword evidence="6" id="KW-0479">Metal-binding</keyword>
<dbReference type="GO" id="GO:0005789">
    <property type="term" value="C:endoplasmic reticulum membrane"/>
    <property type="evidence" value="ECO:0007669"/>
    <property type="project" value="UniProtKB-SubCell"/>
</dbReference>
<name>E2ASC6_CAMFO</name>
<evidence type="ECO:0000313" key="15">
    <source>
        <dbReference type="Proteomes" id="UP000000311"/>
    </source>
</evidence>
<dbReference type="Pfam" id="PF00067">
    <property type="entry name" value="p450"/>
    <property type="match status" value="2"/>
</dbReference>
<keyword evidence="9" id="KW-0560">Oxidoreductase</keyword>
<proteinExistence type="inferred from homology"/>
<dbReference type="InterPro" id="IPR001128">
    <property type="entry name" value="Cyt_P450"/>
</dbReference>
<evidence type="ECO:0000256" key="11">
    <source>
        <dbReference type="ARBA" id="ARBA00023033"/>
    </source>
</evidence>
<evidence type="ECO:0000256" key="13">
    <source>
        <dbReference type="SAM" id="SignalP"/>
    </source>
</evidence>
<dbReference type="GO" id="GO:0005506">
    <property type="term" value="F:iron ion binding"/>
    <property type="evidence" value="ECO:0007669"/>
    <property type="project" value="InterPro"/>
</dbReference>
<keyword evidence="7" id="KW-0256">Endoplasmic reticulum</keyword>
<keyword evidence="5" id="KW-0349">Heme</keyword>
<evidence type="ECO:0000313" key="14">
    <source>
        <dbReference type="EMBL" id="EFN63660.1"/>
    </source>
</evidence>
<evidence type="ECO:0000256" key="7">
    <source>
        <dbReference type="ARBA" id="ARBA00022824"/>
    </source>
</evidence>
<dbReference type="PANTHER" id="PTHR24292:SF54">
    <property type="entry name" value="CYP9F3-RELATED"/>
    <property type="match status" value="1"/>
</dbReference>
<evidence type="ECO:0000256" key="10">
    <source>
        <dbReference type="ARBA" id="ARBA00023004"/>
    </source>
</evidence>
<reference evidence="14 15" key="1">
    <citation type="journal article" date="2010" name="Science">
        <title>Genomic comparison of the ants Camponotus floridanus and Harpegnathos saltator.</title>
        <authorList>
            <person name="Bonasio R."/>
            <person name="Zhang G."/>
            <person name="Ye C."/>
            <person name="Mutti N.S."/>
            <person name="Fang X."/>
            <person name="Qin N."/>
            <person name="Donahue G."/>
            <person name="Yang P."/>
            <person name="Li Q."/>
            <person name="Li C."/>
            <person name="Zhang P."/>
            <person name="Huang Z."/>
            <person name="Berger S.L."/>
            <person name="Reinberg D."/>
            <person name="Wang J."/>
            <person name="Liebig J."/>
        </authorList>
    </citation>
    <scope>NUCLEOTIDE SEQUENCE [LARGE SCALE GENOMIC DNA]</scope>
    <source>
        <strain evidence="15">C129</strain>
    </source>
</reference>
<dbReference type="Gene3D" id="1.10.630.10">
    <property type="entry name" value="Cytochrome P450"/>
    <property type="match status" value="2"/>
</dbReference>
<evidence type="ECO:0000256" key="4">
    <source>
        <dbReference type="ARBA" id="ARBA00010617"/>
    </source>
</evidence>
<dbReference type="InterPro" id="IPR050476">
    <property type="entry name" value="Insect_CytP450_Detox"/>
</dbReference>
<comment type="cofactor">
    <cofactor evidence="1">
        <name>heme</name>
        <dbReference type="ChEBI" id="CHEBI:30413"/>
    </cofactor>
</comment>
<sequence length="193" mass="22327">MCIGNRFAIMETKVLLFHLLARCDLKTCEKTRLPLKIAKDGFNLKPEGGFWLNISPRKNIHHSIATNAVNGTRQLTPLPLFGNTIKLFFRRETILDYINNIYKLHPDAKYVGMFEMTIPILVLRDPELIKSIASKNFDLFPHHRSFVEEDQDPLFGKNLFALKGERWRQVRPLLSPAFTSSKMKSKMERTPIS</sequence>
<evidence type="ECO:0000256" key="5">
    <source>
        <dbReference type="ARBA" id="ARBA00022617"/>
    </source>
</evidence>
<organism evidence="15">
    <name type="scientific">Camponotus floridanus</name>
    <name type="common">Florida carpenter ant</name>
    <dbReference type="NCBI Taxonomy" id="104421"/>
    <lineage>
        <taxon>Eukaryota</taxon>
        <taxon>Metazoa</taxon>
        <taxon>Ecdysozoa</taxon>
        <taxon>Arthropoda</taxon>
        <taxon>Hexapoda</taxon>
        <taxon>Insecta</taxon>
        <taxon>Pterygota</taxon>
        <taxon>Neoptera</taxon>
        <taxon>Endopterygota</taxon>
        <taxon>Hymenoptera</taxon>
        <taxon>Apocrita</taxon>
        <taxon>Aculeata</taxon>
        <taxon>Formicoidea</taxon>
        <taxon>Formicidae</taxon>
        <taxon>Formicinae</taxon>
        <taxon>Camponotus</taxon>
    </lineage>
</organism>
<evidence type="ECO:0000256" key="3">
    <source>
        <dbReference type="ARBA" id="ARBA00004406"/>
    </source>
</evidence>
<keyword evidence="8" id="KW-0492">Microsome</keyword>
<dbReference type="Proteomes" id="UP000000311">
    <property type="component" value="Unassembled WGS sequence"/>
</dbReference>
<dbReference type="OrthoDB" id="2789670at2759"/>
<gene>
    <name evidence="14" type="ORF">EAG_12020</name>
</gene>
<dbReference type="GO" id="GO:0016705">
    <property type="term" value="F:oxidoreductase activity, acting on paired donors, with incorporation or reduction of molecular oxygen"/>
    <property type="evidence" value="ECO:0007669"/>
    <property type="project" value="InterPro"/>
</dbReference>
<evidence type="ECO:0000256" key="2">
    <source>
        <dbReference type="ARBA" id="ARBA00004174"/>
    </source>
</evidence>
<comment type="similarity">
    <text evidence="4">Belongs to the cytochrome P450 family.</text>
</comment>